<dbReference type="PANTHER" id="PTHR30008">
    <property type="entry name" value="EXODEOXYRIBONUCLEASE 7 LARGE SUBUNIT"/>
    <property type="match status" value="1"/>
</dbReference>
<evidence type="ECO:0000256" key="3">
    <source>
        <dbReference type="ARBA" id="ARBA00022801"/>
    </source>
</evidence>
<feature type="region of interest" description="Disordered" evidence="7">
    <location>
        <begin position="1"/>
        <end position="21"/>
    </location>
</feature>
<gene>
    <name evidence="5 10" type="primary">xseA</name>
    <name evidence="10" type="ORF">NF556_04765</name>
</gene>
<keyword evidence="4 5" id="KW-0269">Exonuclease</keyword>
<keyword evidence="2 5" id="KW-0540">Nuclease</keyword>
<dbReference type="Proteomes" id="UP001056455">
    <property type="component" value="Chromosome"/>
</dbReference>
<comment type="catalytic activity">
    <reaction evidence="5 6">
        <text>Exonucleolytic cleavage in either 5'- to 3'- or 3'- to 5'-direction to yield nucleoside 5'-phosphates.</text>
        <dbReference type="EC" id="3.1.11.6"/>
    </reaction>
</comment>
<dbReference type="InterPro" id="IPR003753">
    <property type="entry name" value="Exonuc_VII_L"/>
</dbReference>
<evidence type="ECO:0000259" key="8">
    <source>
        <dbReference type="Pfam" id="PF02601"/>
    </source>
</evidence>
<keyword evidence="3 5" id="KW-0378">Hydrolase</keyword>
<dbReference type="NCBIfam" id="TIGR00237">
    <property type="entry name" value="xseA"/>
    <property type="match status" value="1"/>
</dbReference>
<evidence type="ECO:0000313" key="11">
    <source>
        <dbReference type="Proteomes" id="UP001056455"/>
    </source>
</evidence>
<dbReference type="EMBL" id="CP099489">
    <property type="protein sequence ID" value="USQ80965.1"/>
    <property type="molecule type" value="Genomic_DNA"/>
</dbReference>
<evidence type="ECO:0000313" key="10">
    <source>
        <dbReference type="EMBL" id="USQ80965.1"/>
    </source>
</evidence>
<comment type="function">
    <text evidence="5">Bidirectionally degrades single-stranded DNA into large acid-insoluble oligonucleotides, which are then degraded further into small acid-soluble oligonucleotides.</text>
</comment>
<dbReference type="Pfam" id="PF13742">
    <property type="entry name" value="tRNA_anti_2"/>
    <property type="match status" value="1"/>
</dbReference>
<evidence type="ECO:0000259" key="9">
    <source>
        <dbReference type="Pfam" id="PF13742"/>
    </source>
</evidence>
<name>A0ABY4YW50_9MICO</name>
<dbReference type="EC" id="3.1.11.6" evidence="5"/>
<dbReference type="PANTHER" id="PTHR30008:SF0">
    <property type="entry name" value="EXODEOXYRIBONUCLEASE 7 LARGE SUBUNIT"/>
    <property type="match status" value="1"/>
</dbReference>
<protein>
    <recommendedName>
        <fullName evidence="5">Exodeoxyribonuclease 7 large subunit</fullName>
        <ecNumber evidence="5">3.1.11.6</ecNumber>
    </recommendedName>
    <alternativeName>
        <fullName evidence="5">Exodeoxyribonuclease VII large subunit</fullName>
        <shortName evidence="5">Exonuclease VII large subunit</shortName>
    </alternativeName>
</protein>
<accession>A0ABY4YW50</accession>
<evidence type="ECO:0000256" key="4">
    <source>
        <dbReference type="ARBA" id="ARBA00022839"/>
    </source>
</evidence>
<keyword evidence="11" id="KW-1185">Reference proteome</keyword>
<comment type="subcellular location">
    <subcellularLocation>
        <location evidence="5 6">Cytoplasm</location>
    </subcellularLocation>
</comment>
<comment type="subunit">
    <text evidence="5">Heterooligomer composed of large and small subunits.</text>
</comment>
<feature type="domain" description="Exonuclease VII large subunit C-terminal" evidence="8">
    <location>
        <begin position="141"/>
        <end position="353"/>
    </location>
</feature>
<dbReference type="HAMAP" id="MF_00378">
    <property type="entry name" value="Exonuc_7_L"/>
    <property type="match status" value="1"/>
</dbReference>
<evidence type="ECO:0000256" key="6">
    <source>
        <dbReference type="RuleBase" id="RU004355"/>
    </source>
</evidence>
<sequence length="429" mass="47075">MTEPPAKRSLPATARDTTAETPWPVRTLSMKISDYVDKMSPLWVEGQIVQLNRRAGMSWAYLTLRDTDVDMSLSVSIPVPALNALPAPPDAGARVVVHAKPTFWTKRGALQLEARQIRHVGVGELLARLEHLKSVMRSEGLFEPGRKTPLPFLPATIGLICGRNTAAERDVVMNARRRWPAVRFEIRNVSVQGPTTVAGVSEALAELDGLPQVQVIVIARGGGSFEDLLPFSNEALVRAVAGARTPVVSAIGHETDTPLLDYVADYRASTPTHAATRIVPDQQEELRGLSATHGRARAALQRRITEQRRALEATMSRPVMADRQAIITAYRRDIDTSAERGRHRVTTLVSRESDRVAGLARHLRAVSPQHTLERGYAVVRHSDGAIVRDIAEVEADELLRVTVARGDFGVRTVAAPTLEDETPSERTTR</sequence>
<organism evidence="10 11">
    <name type="scientific">Ornithinimicrobium faecis</name>
    <dbReference type="NCBI Taxonomy" id="2934158"/>
    <lineage>
        <taxon>Bacteria</taxon>
        <taxon>Bacillati</taxon>
        <taxon>Actinomycetota</taxon>
        <taxon>Actinomycetes</taxon>
        <taxon>Micrococcales</taxon>
        <taxon>Ornithinimicrobiaceae</taxon>
        <taxon>Ornithinimicrobium</taxon>
    </lineage>
</organism>
<dbReference type="Pfam" id="PF02601">
    <property type="entry name" value="Exonuc_VII_L"/>
    <property type="match status" value="1"/>
</dbReference>
<evidence type="ECO:0000256" key="2">
    <source>
        <dbReference type="ARBA" id="ARBA00022722"/>
    </source>
</evidence>
<reference evidence="10" key="1">
    <citation type="submission" date="2022-06" db="EMBL/GenBank/DDBJ databases">
        <title>Ornithinimicrobium HY1793.</title>
        <authorList>
            <person name="Huang Y."/>
        </authorList>
    </citation>
    <scope>NUCLEOTIDE SEQUENCE</scope>
    <source>
        <strain evidence="10">HY1793</strain>
    </source>
</reference>
<proteinExistence type="inferred from homology"/>
<dbReference type="InterPro" id="IPR025824">
    <property type="entry name" value="OB-fold_nuc-bd_dom"/>
</dbReference>
<dbReference type="GO" id="GO:0008855">
    <property type="term" value="F:exodeoxyribonuclease VII activity"/>
    <property type="evidence" value="ECO:0007669"/>
    <property type="project" value="UniProtKB-EC"/>
</dbReference>
<dbReference type="InterPro" id="IPR020579">
    <property type="entry name" value="Exonuc_VII_lsu_C"/>
</dbReference>
<evidence type="ECO:0000256" key="7">
    <source>
        <dbReference type="SAM" id="MobiDB-lite"/>
    </source>
</evidence>
<comment type="similarity">
    <text evidence="5 6">Belongs to the XseA family.</text>
</comment>
<feature type="domain" description="OB-fold nucleic acid binding" evidence="9">
    <location>
        <begin position="24"/>
        <end position="118"/>
    </location>
</feature>
<dbReference type="RefSeq" id="WP_252594349.1">
    <property type="nucleotide sequence ID" value="NZ_CP099489.1"/>
</dbReference>
<evidence type="ECO:0000256" key="5">
    <source>
        <dbReference type="HAMAP-Rule" id="MF_00378"/>
    </source>
</evidence>
<dbReference type="CDD" id="cd04489">
    <property type="entry name" value="ExoVII_LU_OBF"/>
    <property type="match status" value="1"/>
</dbReference>
<keyword evidence="1 5" id="KW-0963">Cytoplasm</keyword>
<evidence type="ECO:0000256" key="1">
    <source>
        <dbReference type="ARBA" id="ARBA00022490"/>
    </source>
</evidence>